<feature type="domain" description="GPI inositol-deacylase PGAP1-like alpha/beta" evidence="1">
    <location>
        <begin position="161"/>
        <end position="229"/>
    </location>
</feature>
<reference evidence="2" key="1">
    <citation type="submission" date="2020-10" db="EMBL/GenBank/DDBJ databases">
        <authorList>
            <person name="Castelo-Branco R."/>
            <person name="Eusebio N."/>
            <person name="Adriana R."/>
            <person name="Vieira A."/>
            <person name="Brugerolle De Fraissinette N."/>
            <person name="Rezende De Castro R."/>
            <person name="Schneider M.P."/>
            <person name="Vasconcelos V."/>
            <person name="Leao P.N."/>
        </authorList>
    </citation>
    <scope>NUCLEOTIDE SEQUENCE</scope>
    <source>
        <strain evidence="2">LEGE 07157</strain>
    </source>
</reference>
<accession>A0A8J7APE3</accession>
<gene>
    <name evidence="2" type="ORF">IQ249_06275</name>
</gene>
<dbReference type="EMBL" id="JADEWZ010000007">
    <property type="protein sequence ID" value="MBE9115503.1"/>
    <property type="molecule type" value="Genomic_DNA"/>
</dbReference>
<evidence type="ECO:0000313" key="2">
    <source>
        <dbReference type="EMBL" id="MBE9115503.1"/>
    </source>
</evidence>
<dbReference type="Proteomes" id="UP000654482">
    <property type="component" value="Unassembled WGS sequence"/>
</dbReference>
<dbReference type="GO" id="GO:0016788">
    <property type="term" value="F:hydrolase activity, acting on ester bonds"/>
    <property type="evidence" value="ECO:0007669"/>
    <property type="project" value="InterPro"/>
</dbReference>
<evidence type="ECO:0000313" key="3">
    <source>
        <dbReference type="Proteomes" id="UP000654482"/>
    </source>
</evidence>
<proteinExistence type="predicted"/>
<dbReference type="Pfam" id="PF07819">
    <property type="entry name" value="PGAP1"/>
    <property type="match status" value="1"/>
</dbReference>
<evidence type="ECO:0000259" key="1">
    <source>
        <dbReference type="Pfam" id="PF07819"/>
    </source>
</evidence>
<organism evidence="2 3">
    <name type="scientific">Lusitaniella coriacea LEGE 07157</name>
    <dbReference type="NCBI Taxonomy" id="945747"/>
    <lineage>
        <taxon>Bacteria</taxon>
        <taxon>Bacillati</taxon>
        <taxon>Cyanobacteriota</taxon>
        <taxon>Cyanophyceae</taxon>
        <taxon>Spirulinales</taxon>
        <taxon>Lusitaniellaceae</taxon>
        <taxon>Lusitaniella</taxon>
    </lineage>
</organism>
<name>A0A8J7APE3_9CYAN</name>
<comment type="caution">
    <text evidence="2">The sequence shown here is derived from an EMBL/GenBank/DDBJ whole genome shotgun (WGS) entry which is preliminary data.</text>
</comment>
<sequence>MSKPTRSPLPIILVRGFGGLDVAQERKDTYQRFNIGTVYPHKKGDNYIYEGMLLRFVKSKWRYQDAVNVIKYDDISDKGDTLKDYQAFIPYDQIKRSSYPGVLEKFERLKDEGFFCYDCVMLDPSMALYLLESSEDPWQTLWVFRYYDLGNRDFNRYGQSLVRTINIIRELTAKSEADGTLIKPKVNIIAHSMGGLVVRNALQNAYPELGEKAANYINKIVTLGTPHRGIAFQILENWISLRGSKSPEQELERFNQKRQKNPDNPEAFVNFQKYFPLDRLLAVVGTNYHTYKPFASTLNRIFSSAGEFGPNYNRSDGLVKQSSAHIPGAPRTFVHKCHGGEDSLISSRESYEIATRFFFGDVGVRLLFMEGKAILGMDLFAKSEFFIGVSIKPRGVDFELFHQSKEAENCYGPFRKSDPGDTQKNVNFSETMDEIAFPWIEVDERDRKLMWEGHLNTALIVGNAQDNTAEKDMVFRLEFYVSERDLLGLGFSDNVIFSKQYYVRALLNKNPLELELYTNQRKMTGGMPMEYDNGGWNFEIKGTGFRGTFRIELQRIPLEG</sequence>
<protein>
    <recommendedName>
        <fullName evidence="1">GPI inositol-deacylase PGAP1-like alpha/beta domain-containing protein</fullName>
    </recommendedName>
</protein>
<dbReference type="AlphaFoldDB" id="A0A8J7APE3"/>
<dbReference type="RefSeq" id="WP_194028598.1">
    <property type="nucleotide sequence ID" value="NZ_JADEWZ010000007.1"/>
</dbReference>
<dbReference type="InterPro" id="IPR029058">
    <property type="entry name" value="AB_hydrolase_fold"/>
</dbReference>
<dbReference type="SUPFAM" id="SSF53474">
    <property type="entry name" value="alpha/beta-Hydrolases"/>
    <property type="match status" value="1"/>
</dbReference>
<dbReference type="Gene3D" id="3.40.50.1820">
    <property type="entry name" value="alpha/beta hydrolase"/>
    <property type="match status" value="1"/>
</dbReference>
<dbReference type="InterPro" id="IPR012908">
    <property type="entry name" value="PGAP1-ab_dom-like"/>
</dbReference>
<keyword evidence="3" id="KW-1185">Reference proteome</keyword>